<feature type="chain" id="PRO_5046306485" evidence="1">
    <location>
        <begin position="21"/>
        <end position="165"/>
    </location>
</feature>
<feature type="signal peptide" evidence="1">
    <location>
        <begin position="1"/>
        <end position="20"/>
    </location>
</feature>
<keyword evidence="1" id="KW-0732">Signal</keyword>
<evidence type="ECO:0000256" key="1">
    <source>
        <dbReference type="SAM" id="SignalP"/>
    </source>
</evidence>
<accession>A0ABR2VJ58</accession>
<evidence type="ECO:0000313" key="3">
    <source>
        <dbReference type="Proteomes" id="UP001408356"/>
    </source>
</evidence>
<evidence type="ECO:0000313" key="2">
    <source>
        <dbReference type="EMBL" id="KAK9426465.1"/>
    </source>
</evidence>
<sequence length="165" mass="17846">MRLINLLPTFISAAFCLSEAATPNPPGFTYLFTANVTLEPAIDMGVGPYGQRVAIPIIGGTFNGPNMNGTILNLGADWGWTDTHNPSGASTFHPDTRYQLRTYDGANIFIQTEGPAQTDGTIHLREKFETGSADYYWMNNIVAVGILKAGSGYVVIDTWQVTSPV</sequence>
<dbReference type="Proteomes" id="UP001408356">
    <property type="component" value="Unassembled WGS sequence"/>
</dbReference>
<dbReference type="Gene3D" id="2.40.160.20">
    <property type="match status" value="1"/>
</dbReference>
<dbReference type="EMBL" id="JARVKF010000002">
    <property type="protein sequence ID" value="KAK9426465.1"/>
    <property type="molecule type" value="Genomic_DNA"/>
</dbReference>
<reference evidence="2 3" key="1">
    <citation type="journal article" date="2024" name="J. Plant Pathol.">
        <title>Sequence and assembly of the genome of Seiridium unicorne, isolate CBS 538.82, causal agent of cypress canker disease.</title>
        <authorList>
            <person name="Scali E."/>
            <person name="Rocca G.D."/>
            <person name="Danti R."/>
            <person name="Garbelotto M."/>
            <person name="Barberini S."/>
            <person name="Baroncelli R."/>
            <person name="Emiliani G."/>
        </authorList>
    </citation>
    <scope>NUCLEOTIDE SEQUENCE [LARGE SCALE GENOMIC DNA]</scope>
    <source>
        <strain evidence="2 3">BM-138-508</strain>
    </source>
</reference>
<dbReference type="InterPro" id="IPR020915">
    <property type="entry name" value="UPF0311"/>
</dbReference>
<comment type="caution">
    <text evidence="2">The sequence shown here is derived from an EMBL/GenBank/DDBJ whole genome shotgun (WGS) entry which is preliminary data.</text>
</comment>
<name>A0ABR2VJ58_9PEZI</name>
<proteinExistence type="predicted"/>
<organism evidence="2 3">
    <name type="scientific">Seiridium unicorne</name>
    <dbReference type="NCBI Taxonomy" id="138068"/>
    <lineage>
        <taxon>Eukaryota</taxon>
        <taxon>Fungi</taxon>
        <taxon>Dikarya</taxon>
        <taxon>Ascomycota</taxon>
        <taxon>Pezizomycotina</taxon>
        <taxon>Sordariomycetes</taxon>
        <taxon>Xylariomycetidae</taxon>
        <taxon>Amphisphaeriales</taxon>
        <taxon>Sporocadaceae</taxon>
        <taxon>Seiridium</taxon>
    </lineage>
</organism>
<dbReference type="PANTHER" id="PTHR37315">
    <property type="entry name" value="UPF0311 PROTEIN BLR7842"/>
    <property type="match status" value="1"/>
</dbReference>
<keyword evidence="3" id="KW-1185">Reference proteome</keyword>
<protein>
    <submittedName>
        <fullName evidence="2">Uncharacterized protein</fullName>
    </submittedName>
</protein>
<dbReference type="PANTHER" id="PTHR37315:SF1">
    <property type="entry name" value="UPF0311 PROTEIN BLR7842"/>
    <property type="match status" value="1"/>
</dbReference>
<dbReference type="Pfam" id="PF11578">
    <property type="entry name" value="DUF3237"/>
    <property type="match status" value="1"/>
</dbReference>
<gene>
    <name evidence="2" type="ORF">SUNI508_02906</name>
</gene>